<dbReference type="EMBL" id="CP067420">
    <property type="protein sequence ID" value="QQP87946.1"/>
    <property type="molecule type" value="Genomic_DNA"/>
</dbReference>
<evidence type="ECO:0000313" key="2">
    <source>
        <dbReference type="EMBL" id="QQP87946.1"/>
    </source>
</evidence>
<feature type="transmembrane region" description="Helical" evidence="1">
    <location>
        <begin position="153"/>
        <end position="170"/>
    </location>
</feature>
<organism evidence="2 3">
    <name type="scientific">Skermanella cutis</name>
    <dbReference type="NCBI Taxonomy" id="2775420"/>
    <lineage>
        <taxon>Bacteria</taxon>
        <taxon>Pseudomonadati</taxon>
        <taxon>Pseudomonadota</taxon>
        <taxon>Alphaproteobacteria</taxon>
        <taxon>Rhodospirillales</taxon>
        <taxon>Azospirillaceae</taxon>
        <taxon>Skermanella</taxon>
    </lineage>
</organism>
<protein>
    <recommendedName>
        <fullName evidence="4">DUF2029 domain-containing protein</fullName>
    </recommendedName>
</protein>
<sequence length="550" mass="59762">MTLSIPITPARRAGDRTARLTALALACAVPLGMVLLNLSLGQDANWDLRNYHWYNPYSFLNGRFFFDVVPAQTPSFYNPTLDIPFFLLGNAVPAPVAYGVLAFVQSLNFVLLFALARTVLLVDDPVRKVWAAGAVALVGVLGGGSVAQLGTTFHDSTVGLGFLGALALIARTQDRLFAGPRRAAISLAFLSGLLVGSAMGLKQPSVIYCIGVCFGFLAAPAAPGRRLLLAVACGLGVVAAVALLSGHWMWFLWETHGNPLHPYYNNIFRSPLGAISDYKDLAYQPKSVWERLTLPFRISADPEVAGEIAFRDHRILTLYVLFPVAALAGILAAPASRRSGASHALSRPGIARWLLTVAALSYAAWAWMFCIYRYAVPLEMLAPLCIVLALGVLPLSRAVRIAVTASVLAVLQATTVWGTWGRSAWTSNVVEFDMPVIPDPDRTMVLIGGYQPVGHLIPSFPPQIPFVRLQSNFVQPDSTDNGYSEVLRRRVMDHRGDYFMIATVPDTDIAADAAAFYGLTLDWESCQVIHNNLGEPHSFCAVRRPTVDRQ</sequence>
<feature type="transmembrane region" description="Helical" evidence="1">
    <location>
        <begin position="205"/>
        <end position="222"/>
    </location>
</feature>
<evidence type="ECO:0008006" key="4">
    <source>
        <dbReference type="Google" id="ProtNLM"/>
    </source>
</evidence>
<keyword evidence="1" id="KW-0472">Membrane</keyword>
<feature type="transmembrane region" description="Helical" evidence="1">
    <location>
        <begin position="353"/>
        <end position="374"/>
    </location>
</feature>
<dbReference type="RefSeq" id="WP_201072213.1">
    <property type="nucleotide sequence ID" value="NZ_CP067420.1"/>
</dbReference>
<feature type="transmembrane region" description="Helical" evidence="1">
    <location>
        <begin position="229"/>
        <end position="253"/>
    </location>
</feature>
<feature type="transmembrane region" description="Helical" evidence="1">
    <location>
        <begin position="315"/>
        <end position="333"/>
    </location>
</feature>
<keyword evidence="3" id="KW-1185">Reference proteome</keyword>
<proteinExistence type="predicted"/>
<evidence type="ECO:0000256" key="1">
    <source>
        <dbReference type="SAM" id="Phobius"/>
    </source>
</evidence>
<gene>
    <name evidence="2" type="ORF">IGS68_17940</name>
</gene>
<reference evidence="2" key="1">
    <citation type="submission" date="2021-02" db="EMBL/GenBank/DDBJ databases">
        <title>Skermanella TT6 skin isolate.</title>
        <authorList>
            <person name="Lee K."/>
            <person name="Ganzorig M."/>
        </authorList>
    </citation>
    <scope>NUCLEOTIDE SEQUENCE</scope>
    <source>
        <strain evidence="2">TT6</strain>
    </source>
</reference>
<keyword evidence="1" id="KW-0812">Transmembrane</keyword>
<feature type="transmembrane region" description="Helical" evidence="1">
    <location>
        <begin position="129"/>
        <end position="147"/>
    </location>
</feature>
<evidence type="ECO:0000313" key="3">
    <source>
        <dbReference type="Proteomes" id="UP000595197"/>
    </source>
</evidence>
<feature type="transmembrane region" description="Helical" evidence="1">
    <location>
        <begin position="380"/>
        <end position="399"/>
    </location>
</feature>
<dbReference type="Proteomes" id="UP000595197">
    <property type="component" value="Chromosome"/>
</dbReference>
<feature type="transmembrane region" description="Helical" evidence="1">
    <location>
        <begin position="96"/>
        <end position="122"/>
    </location>
</feature>
<feature type="transmembrane region" description="Helical" evidence="1">
    <location>
        <begin position="182"/>
        <end position="199"/>
    </location>
</feature>
<keyword evidence="1" id="KW-1133">Transmembrane helix</keyword>
<accession>A0ABX7B606</accession>
<feature type="transmembrane region" description="Helical" evidence="1">
    <location>
        <begin position="20"/>
        <end position="40"/>
    </location>
</feature>
<name>A0ABX7B606_9PROT</name>